<comment type="caution">
    <text evidence="2">The sequence shown here is derived from an EMBL/GenBank/DDBJ whole genome shotgun (WGS) entry which is preliminary data.</text>
</comment>
<organism evidence="2 3">
    <name type="scientific">Brevundimonas bullata</name>
    <dbReference type="NCBI Taxonomy" id="13160"/>
    <lineage>
        <taxon>Bacteria</taxon>
        <taxon>Pseudomonadati</taxon>
        <taxon>Pseudomonadota</taxon>
        <taxon>Alphaproteobacteria</taxon>
        <taxon>Caulobacterales</taxon>
        <taxon>Caulobacteraceae</taxon>
        <taxon>Brevundimonas</taxon>
    </lineage>
</organism>
<evidence type="ECO:0000313" key="3">
    <source>
        <dbReference type="Proteomes" id="UP000539957"/>
    </source>
</evidence>
<protein>
    <submittedName>
        <fullName evidence="2">Uncharacterized protein</fullName>
    </submittedName>
</protein>
<proteinExistence type="predicted"/>
<sequence>MSDHNDDAPAAETPAQKALRLKQAALKARSGPPQKGGLKRDQSVTVKSGSNKPWMTR</sequence>
<dbReference type="EMBL" id="JACHKY010000002">
    <property type="protein sequence ID" value="MBB4797848.1"/>
    <property type="molecule type" value="Genomic_DNA"/>
</dbReference>
<name>A0A7W7IPD5_9CAUL</name>
<gene>
    <name evidence="2" type="ORF">HNP32_001572</name>
</gene>
<accession>A0A7W7IPD5</accession>
<keyword evidence="3" id="KW-1185">Reference proteome</keyword>
<feature type="region of interest" description="Disordered" evidence="1">
    <location>
        <begin position="23"/>
        <end position="57"/>
    </location>
</feature>
<dbReference type="AlphaFoldDB" id="A0A7W7IPD5"/>
<evidence type="ECO:0000313" key="2">
    <source>
        <dbReference type="EMBL" id="MBB4797848.1"/>
    </source>
</evidence>
<reference evidence="2 3" key="1">
    <citation type="submission" date="2020-08" db="EMBL/GenBank/DDBJ databases">
        <title>Functional genomics of gut bacteria from endangered species of beetles.</title>
        <authorList>
            <person name="Carlos-Shanley C."/>
        </authorList>
    </citation>
    <scope>NUCLEOTIDE SEQUENCE [LARGE SCALE GENOMIC DNA]</scope>
    <source>
        <strain evidence="2 3">S00123</strain>
    </source>
</reference>
<evidence type="ECO:0000256" key="1">
    <source>
        <dbReference type="SAM" id="MobiDB-lite"/>
    </source>
</evidence>
<dbReference type="Proteomes" id="UP000539957">
    <property type="component" value="Unassembled WGS sequence"/>
</dbReference>
<feature type="compositionally biased region" description="Polar residues" evidence="1">
    <location>
        <begin position="43"/>
        <end position="57"/>
    </location>
</feature>
<dbReference type="RefSeq" id="WP_184268736.1">
    <property type="nucleotide sequence ID" value="NZ_JACHKY010000002.1"/>
</dbReference>